<feature type="domain" description="Dehydrogenase E1 component" evidence="12">
    <location>
        <begin position="68"/>
        <end position="364"/>
    </location>
</feature>
<dbReference type="InterPro" id="IPR029061">
    <property type="entry name" value="THDP-binding"/>
</dbReference>
<evidence type="ECO:0000256" key="3">
    <source>
        <dbReference type="ARBA" id="ARBA00012281"/>
    </source>
</evidence>
<keyword evidence="14" id="KW-1185">Reference proteome</keyword>
<name>A0A3N5DFB9_9SPHN</name>
<dbReference type="GO" id="GO:0004739">
    <property type="term" value="F:pyruvate dehydrogenase (acetyl-transferring) activity"/>
    <property type="evidence" value="ECO:0007669"/>
    <property type="project" value="UniProtKB-UniRule"/>
</dbReference>
<keyword evidence="5 10" id="KW-0560">Oxidoreductase</keyword>
<dbReference type="EMBL" id="RPFZ01000001">
    <property type="protein sequence ID" value="RPF70342.1"/>
    <property type="molecule type" value="Genomic_DNA"/>
</dbReference>
<feature type="region of interest" description="Disordered" evidence="11">
    <location>
        <begin position="1"/>
        <end position="35"/>
    </location>
</feature>
<organism evidence="13 14">
    <name type="scientific">Aurantiacibacter spongiae</name>
    <dbReference type="NCBI Taxonomy" id="2488860"/>
    <lineage>
        <taxon>Bacteria</taxon>
        <taxon>Pseudomonadati</taxon>
        <taxon>Pseudomonadota</taxon>
        <taxon>Alphaproteobacteria</taxon>
        <taxon>Sphingomonadales</taxon>
        <taxon>Erythrobacteraceae</taxon>
        <taxon>Aurantiacibacter</taxon>
    </lineage>
</organism>
<comment type="subunit">
    <text evidence="2 10">Heterodimer of an alpha and a beta chain.</text>
</comment>
<evidence type="ECO:0000313" key="13">
    <source>
        <dbReference type="EMBL" id="RPF70342.1"/>
    </source>
</evidence>
<dbReference type="InterPro" id="IPR001017">
    <property type="entry name" value="DH_E1"/>
</dbReference>
<dbReference type="EC" id="1.2.4.1" evidence="3 10"/>
<dbReference type="InterPro" id="IPR017597">
    <property type="entry name" value="Pyrv_DH_E1_asu_subgrp-y"/>
</dbReference>
<evidence type="ECO:0000256" key="6">
    <source>
        <dbReference type="ARBA" id="ARBA00023052"/>
    </source>
</evidence>
<evidence type="ECO:0000256" key="9">
    <source>
        <dbReference type="ARBA" id="ARBA00051231"/>
    </source>
</evidence>
<dbReference type="CDD" id="cd02000">
    <property type="entry name" value="TPP_E1_PDC_ADC_BCADC"/>
    <property type="match status" value="1"/>
</dbReference>
<reference evidence="13 14" key="1">
    <citation type="submission" date="2018-11" db="EMBL/GenBank/DDBJ databases">
        <title>Erythrobacter spongiae sp. nov., isolated from a marine sponge.</title>
        <authorList>
            <person name="Zhuang L."/>
            <person name="Luo L."/>
        </authorList>
    </citation>
    <scope>NUCLEOTIDE SEQUENCE [LARGE SCALE GENOMIC DNA]</scope>
    <source>
        <strain evidence="13 14">HN-E23</strain>
    </source>
</reference>
<evidence type="ECO:0000313" key="14">
    <source>
        <dbReference type="Proteomes" id="UP000275232"/>
    </source>
</evidence>
<dbReference type="AlphaFoldDB" id="A0A3N5DFB9"/>
<dbReference type="RefSeq" id="WP_123877712.1">
    <property type="nucleotide sequence ID" value="NZ_RPFZ01000001.1"/>
</dbReference>
<evidence type="ECO:0000256" key="7">
    <source>
        <dbReference type="ARBA" id="ARBA00023317"/>
    </source>
</evidence>
<dbReference type="OrthoDB" id="9766715at2"/>
<dbReference type="FunFam" id="3.40.50.970:FF:000013">
    <property type="entry name" value="Pyruvate dehydrogenase E1 component subunit alpha"/>
    <property type="match status" value="1"/>
</dbReference>
<gene>
    <name evidence="10 13" type="primary">pdhA</name>
    <name evidence="13" type="ORF">EG799_00865</name>
</gene>
<dbReference type="GO" id="GO:0006086">
    <property type="term" value="P:pyruvate decarboxylation to acetyl-CoA"/>
    <property type="evidence" value="ECO:0007669"/>
    <property type="project" value="InterPro"/>
</dbReference>
<evidence type="ECO:0000256" key="11">
    <source>
        <dbReference type="SAM" id="MobiDB-lite"/>
    </source>
</evidence>
<keyword evidence="6 10" id="KW-0786">Thiamine pyrophosphate</keyword>
<evidence type="ECO:0000256" key="2">
    <source>
        <dbReference type="ARBA" id="ARBA00011870"/>
    </source>
</evidence>
<evidence type="ECO:0000256" key="1">
    <source>
        <dbReference type="ARBA" id="ARBA00001964"/>
    </source>
</evidence>
<protein>
    <recommendedName>
        <fullName evidence="4 10">Pyruvate dehydrogenase E1 component subunit alpha</fullName>
        <ecNumber evidence="3 10">1.2.4.1</ecNumber>
    </recommendedName>
</protein>
<evidence type="ECO:0000256" key="8">
    <source>
        <dbReference type="ARBA" id="ARBA00025211"/>
    </source>
</evidence>
<comment type="caution">
    <text evidence="13">The sequence shown here is derived from an EMBL/GenBank/DDBJ whole genome shotgun (WGS) entry which is preliminary data.</text>
</comment>
<evidence type="ECO:0000256" key="5">
    <source>
        <dbReference type="ARBA" id="ARBA00023002"/>
    </source>
</evidence>
<dbReference type="Proteomes" id="UP000275232">
    <property type="component" value="Unassembled WGS sequence"/>
</dbReference>
<proteinExistence type="predicted"/>
<feature type="compositionally biased region" description="Basic residues" evidence="11">
    <location>
        <begin position="13"/>
        <end position="23"/>
    </location>
</feature>
<dbReference type="InterPro" id="IPR050642">
    <property type="entry name" value="PDH_E1_Alpha_Subunit"/>
</dbReference>
<dbReference type="NCBIfam" id="TIGR03182">
    <property type="entry name" value="PDH_E1_alph_y"/>
    <property type="match status" value="1"/>
</dbReference>
<comment type="function">
    <text evidence="8">The pyruvate dehydrogenase complex catalyzes the overall conversion of pyruvate to acetyl-CoA and CO(2). It contains multiple copies of three enzymatic components: pyruvate dehydrogenase (E1), dihydrolipoamide acetyltransferase (E2) and lipoamide dehydrogenase (E3).</text>
</comment>
<comment type="catalytic activity">
    <reaction evidence="9 10">
        <text>N(6)-[(R)-lipoyl]-L-lysyl-[protein] + pyruvate + H(+) = N(6)-[(R)-S(8)-acetyldihydrolipoyl]-L-lysyl-[protein] + CO2</text>
        <dbReference type="Rhea" id="RHEA:19189"/>
        <dbReference type="Rhea" id="RHEA-COMP:10474"/>
        <dbReference type="Rhea" id="RHEA-COMP:10478"/>
        <dbReference type="ChEBI" id="CHEBI:15361"/>
        <dbReference type="ChEBI" id="CHEBI:15378"/>
        <dbReference type="ChEBI" id="CHEBI:16526"/>
        <dbReference type="ChEBI" id="CHEBI:83099"/>
        <dbReference type="ChEBI" id="CHEBI:83111"/>
        <dbReference type="EC" id="1.2.4.1"/>
    </reaction>
</comment>
<accession>A0A3N5DFB9</accession>
<dbReference type="Gene3D" id="3.40.50.970">
    <property type="match status" value="1"/>
</dbReference>
<keyword evidence="7 10" id="KW-0670">Pyruvate</keyword>
<dbReference type="PANTHER" id="PTHR11516">
    <property type="entry name" value="PYRUVATE DEHYDROGENASE E1 COMPONENT, ALPHA SUBUNIT BACTERIAL AND ORGANELLAR"/>
    <property type="match status" value="1"/>
</dbReference>
<evidence type="ECO:0000256" key="10">
    <source>
        <dbReference type="RuleBase" id="RU361139"/>
    </source>
</evidence>
<evidence type="ECO:0000259" key="12">
    <source>
        <dbReference type="Pfam" id="PF00676"/>
    </source>
</evidence>
<comment type="cofactor">
    <cofactor evidence="1 10">
        <name>thiamine diphosphate</name>
        <dbReference type="ChEBI" id="CHEBI:58937"/>
    </cofactor>
</comment>
<dbReference type="Pfam" id="PF00676">
    <property type="entry name" value="E1_dh"/>
    <property type="match status" value="1"/>
</dbReference>
<dbReference type="PANTHER" id="PTHR11516:SF60">
    <property type="entry name" value="PYRUVATE DEHYDROGENASE E1 COMPONENT SUBUNIT ALPHA"/>
    <property type="match status" value="1"/>
</dbReference>
<dbReference type="SUPFAM" id="SSF52518">
    <property type="entry name" value="Thiamin diphosphate-binding fold (THDP-binding)"/>
    <property type="match status" value="1"/>
</dbReference>
<sequence>MAKASTPAGSSAKSKRAPAKRKAVPADAPIAAQGDNSDDFALRSLQEQLEKRKRFEASEDQLLHFYEQMLLIRRFEEKAGQLYGLGLIGGFCHLYIGQEAVAIGLQSALDNDRDSVITGYRDHGHMLAYGIDPKSIMAELTGRAAGISKGKGGSMHMFSTEHSFYGGHGIVGAQVSLGGGLALAHQYRDDGGLCLAYFGDGAANQGQVYETMNMAALWKLPIVFVVENNQYAMGTAVRRSSAETEFYRRGTAFRIPGMDVNGMDVLEVRQAAEIAFAHVREGNGPVLMECNTYRYRGHSMSDPAKYRTREEVQEQRDHHDPIERVKKDLAGAGVGEDRLKEIDKAIRSTVSDAADFAESSPEPDAGELYTDVLVEQY</sequence>
<evidence type="ECO:0000256" key="4">
    <source>
        <dbReference type="ARBA" id="ARBA00014159"/>
    </source>
</evidence>